<dbReference type="InterPro" id="IPR024752">
    <property type="entry name" value="Myb/SANT-like_dom"/>
</dbReference>
<dbReference type="AlphaFoldDB" id="A0AAV0HBG0"/>
<evidence type="ECO:0000313" key="3">
    <source>
        <dbReference type="Proteomes" id="UP001154282"/>
    </source>
</evidence>
<accession>A0AAV0HBG0</accession>
<dbReference type="EMBL" id="CAMGYJ010000002">
    <property type="protein sequence ID" value="CAI0382348.1"/>
    <property type="molecule type" value="Genomic_DNA"/>
</dbReference>
<proteinExistence type="predicted"/>
<keyword evidence="3" id="KW-1185">Reference proteome</keyword>
<protein>
    <recommendedName>
        <fullName evidence="1">Myb/SANT-like domain-containing protein</fullName>
    </recommendedName>
</protein>
<dbReference type="PANTHER" id="PTHR46250:SF15">
    <property type="entry name" value="OS01G0523800 PROTEIN"/>
    <property type="match status" value="1"/>
</dbReference>
<comment type="caution">
    <text evidence="2">The sequence shown here is derived from an EMBL/GenBank/DDBJ whole genome shotgun (WGS) entry which is preliminary data.</text>
</comment>
<name>A0AAV0HBG0_9ROSI</name>
<organism evidence="2 3">
    <name type="scientific">Linum tenue</name>
    <dbReference type="NCBI Taxonomy" id="586396"/>
    <lineage>
        <taxon>Eukaryota</taxon>
        <taxon>Viridiplantae</taxon>
        <taxon>Streptophyta</taxon>
        <taxon>Embryophyta</taxon>
        <taxon>Tracheophyta</taxon>
        <taxon>Spermatophyta</taxon>
        <taxon>Magnoliopsida</taxon>
        <taxon>eudicotyledons</taxon>
        <taxon>Gunneridae</taxon>
        <taxon>Pentapetalae</taxon>
        <taxon>rosids</taxon>
        <taxon>fabids</taxon>
        <taxon>Malpighiales</taxon>
        <taxon>Linaceae</taxon>
        <taxon>Linum</taxon>
    </lineage>
</organism>
<dbReference type="Pfam" id="PF12776">
    <property type="entry name" value="Myb_DNA-bind_3"/>
    <property type="match status" value="1"/>
</dbReference>
<dbReference type="PANTHER" id="PTHR46250">
    <property type="entry name" value="MYB/SANT-LIKE DNA-BINDING DOMAIN PROTEIN-RELATED"/>
    <property type="match status" value="1"/>
</dbReference>
<feature type="domain" description="Myb/SANT-like" evidence="1">
    <location>
        <begin position="8"/>
        <end position="102"/>
    </location>
</feature>
<reference evidence="2" key="1">
    <citation type="submission" date="2022-08" db="EMBL/GenBank/DDBJ databases">
        <authorList>
            <person name="Gutierrez-Valencia J."/>
        </authorList>
    </citation>
    <scope>NUCLEOTIDE SEQUENCE</scope>
</reference>
<sequence>LPRSYTFWDSRHDEPFLLCLLELTEKGQIDEGICKNGVFKEIERMMEKLVPGCGLMAKGNVKTRVKKMKHWYHSTVMMQHHSGFGWNEQHSYVDAPEDVWEKVSQG</sequence>
<dbReference type="Proteomes" id="UP001154282">
    <property type="component" value="Unassembled WGS sequence"/>
</dbReference>
<evidence type="ECO:0000259" key="1">
    <source>
        <dbReference type="Pfam" id="PF12776"/>
    </source>
</evidence>
<feature type="non-terminal residue" evidence="2">
    <location>
        <position position="1"/>
    </location>
</feature>
<evidence type="ECO:0000313" key="2">
    <source>
        <dbReference type="EMBL" id="CAI0382348.1"/>
    </source>
</evidence>
<gene>
    <name evidence="2" type="ORF">LITE_LOCUS3529</name>
</gene>